<feature type="chain" id="PRO_5013348656" evidence="2">
    <location>
        <begin position="25"/>
        <end position="461"/>
    </location>
</feature>
<dbReference type="OrthoDB" id="1522899at2"/>
<dbReference type="RefSeq" id="WP_089373848.1">
    <property type="nucleotide sequence ID" value="NZ_BMEP01000008.1"/>
</dbReference>
<dbReference type="Gene3D" id="1.25.40.10">
    <property type="entry name" value="Tetratricopeptide repeat domain"/>
    <property type="match status" value="1"/>
</dbReference>
<dbReference type="SUPFAM" id="SSF48452">
    <property type="entry name" value="TPR-like"/>
    <property type="match status" value="2"/>
</dbReference>
<protein>
    <submittedName>
        <fullName evidence="3">Uncharacterized protein</fullName>
    </submittedName>
</protein>
<name>A0A239DPF0_9FLAO</name>
<organism evidence="3 4">
    <name type="scientific">Dokdonia pacifica</name>
    <dbReference type="NCBI Taxonomy" id="1627892"/>
    <lineage>
        <taxon>Bacteria</taxon>
        <taxon>Pseudomonadati</taxon>
        <taxon>Bacteroidota</taxon>
        <taxon>Flavobacteriia</taxon>
        <taxon>Flavobacteriales</taxon>
        <taxon>Flavobacteriaceae</taxon>
        <taxon>Dokdonia</taxon>
    </lineage>
</organism>
<dbReference type="EMBL" id="FZNY01000011">
    <property type="protein sequence ID" value="SNS33623.1"/>
    <property type="molecule type" value="Genomic_DNA"/>
</dbReference>
<dbReference type="SMART" id="SM00028">
    <property type="entry name" value="TPR"/>
    <property type="match status" value="2"/>
</dbReference>
<feature type="signal peptide" evidence="2">
    <location>
        <begin position="1"/>
        <end position="24"/>
    </location>
</feature>
<feature type="repeat" description="TPR" evidence="1">
    <location>
        <begin position="299"/>
        <end position="332"/>
    </location>
</feature>
<dbReference type="AlphaFoldDB" id="A0A239DPF0"/>
<feature type="repeat" description="TPR" evidence="1">
    <location>
        <begin position="336"/>
        <end position="369"/>
    </location>
</feature>
<keyword evidence="2" id="KW-0732">Signal</keyword>
<evidence type="ECO:0000313" key="3">
    <source>
        <dbReference type="EMBL" id="SNS33623.1"/>
    </source>
</evidence>
<sequence>MKTKLTTLFAAIVLMMTGTANVNAQQISEECITTGSIFVEAAKVKNYEAARPSFEKLRKDCPNWSLALYQYGERLLKADLKKATGDQKTAVVQDLISFLKQREQYFPAKTPSGKNAANQAQILFDNKVGTKKSQYDAFNAAFAKDPESISSSKSIYTRFKLAVDLFKANELPLQDVFDLYDETQEKLNKEATKLDVKLQKLLDKENAGQPLSAKEAKRKDGYTKNLKAFGTFGSSTDGTMGVLGNCENLIPLYNKGYEENKNDIAWIRKAAGRLAGKDCTDSELFQKLVTQLHNLEPSAKSAQYLGILADKKGDNAAAQNYFQQAIDLETDPKEKAKSYYRLAEKARKSGSYGKARGLYNKALAEDPSMGRCYLKIAAMYASSANNCGDSVFNKRAVYWLAANTAERAGRVSPSLAKNANATAAAYRGKAPDKSMIFNANMGGKTVSIGCWIGSSVRVPNL</sequence>
<evidence type="ECO:0000256" key="1">
    <source>
        <dbReference type="PROSITE-ProRule" id="PRU00339"/>
    </source>
</evidence>
<accession>A0A239DPF0</accession>
<keyword evidence="4" id="KW-1185">Reference proteome</keyword>
<dbReference type="PROSITE" id="PS50005">
    <property type="entry name" value="TPR"/>
    <property type="match status" value="2"/>
</dbReference>
<dbReference type="InterPro" id="IPR019734">
    <property type="entry name" value="TPR_rpt"/>
</dbReference>
<reference evidence="3 4" key="1">
    <citation type="submission" date="2017-06" db="EMBL/GenBank/DDBJ databases">
        <authorList>
            <person name="Kim H.J."/>
            <person name="Triplett B.A."/>
        </authorList>
    </citation>
    <scope>NUCLEOTIDE SEQUENCE [LARGE SCALE GENOMIC DNA]</scope>
    <source>
        <strain evidence="3 4">DSM 25597</strain>
    </source>
</reference>
<dbReference type="InterPro" id="IPR011990">
    <property type="entry name" value="TPR-like_helical_dom_sf"/>
</dbReference>
<evidence type="ECO:0000313" key="4">
    <source>
        <dbReference type="Proteomes" id="UP000198379"/>
    </source>
</evidence>
<proteinExistence type="predicted"/>
<evidence type="ECO:0000256" key="2">
    <source>
        <dbReference type="SAM" id="SignalP"/>
    </source>
</evidence>
<gene>
    <name evidence="3" type="ORF">SAMN06265376_11197</name>
</gene>
<dbReference type="Proteomes" id="UP000198379">
    <property type="component" value="Unassembled WGS sequence"/>
</dbReference>
<keyword evidence="1" id="KW-0802">TPR repeat</keyword>